<keyword evidence="1" id="KW-0677">Repeat</keyword>
<evidence type="ECO:0000256" key="1">
    <source>
        <dbReference type="ARBA" id="ARBA00022737"/>
    </source>
</evidence>
<evidence type="ECO:0000256" key="3">
    <source>
        <dbReference type="PROSITE-ProRule" id="PRU00339"/>
    </source>
</evidence>
<gene>
    <name evidence="4" type="ORF">F6J89_11845</name>
</gene>
<sequence>MTEQNYYSWREQGDRLRSLSRYEEAIACYQKALEIQPDDSYAWYWQGNLLSDLERYEQAIASYEKVLEIKP</sequence>
<feature type="repeat" description="TPR" evidence="3">
    <location>
        <begin position="6"/>
        <end position="39"/>
    </location>
</feature>
<proteinExistence type="predicted"/>
<dbReference type="PROSITE" id="PS50005">
    <property type="entry name" value="TPR"/>
    <property type="match status" value="2"/>
</dbReference>
<dbReference type="SMART" id="SM00028">
    <property type="entry name" value="TPR"/>
    <property type="match status" value="2"/>
</dbReference>
<comment type="caution">
    <text evidence="4">The sequence shown here is derived from an EMBL/GenBank/DDBJ whole genome shotgun (WGS) entry which is preliminary data.</text>
</comment>
<dbReference type="EMBL" id="JAAHFQ010000196">
    <property type="protein sequence ID" value="NER28297.1"/>
    <property type="molecule type" value="Genomic_DNA"/>
</dbReference>
<organism evidence="4">
    <name type="scientific">Symploca sp. SIO1C4</name>
    <dbReference type="NCBI Taxonomy" id="2607765"/>
    <lineage>
        <taxon>Bacteria</taxon>
        <taxon>Bacillati</taxon>
        <taxon>Cyanobacteriota</taxon>
        <taxon>Cyanophyceae</taxon>
        <taxon>Coleofasciculales</taxon>
        <taxon>Coleofasciculaceae</taxon>
        <taxon>Symploca</taxon>
    </lineage>
</organism>
<dbReference type="InterPro" id="IPR051685">
    <property type="entry name" value="Ycf3/AcsC/BcsC/TPR_MFPF"/>
</dbReference>
<dbReference type="PANTHER" id="PTHR44943">
    <property type="entry name" value="CELLULOSE SYNTHASE OPERON PROTEIN C"/>
    <property type="match status" value="1"/>
</dbReference>
<dbReference type="PANTHER" id="PTHR44943:SF8">
    <property type="entry name" value="TPR REPEAT-CONTAINING PROTEIN MJ0263"/>
    <property type="match status" value="1"/>
</dbReference>
<protein>
    <submittedName>
        <fullName evidence="4">Tetratricopeptide repeat protein</fullName>
    </submittedName>
</protein>
<keyword evidence="2 3" id="KW-0802">TPR repeat</keyword>
<dbReference type="InterPro" id="IPR011990">
    <property type="entry name" value="TPR-like_helical_dom_sf"/>
</dbReference>
<name>A0A6B3N9F8_9CYAN</name>
<evidence type="ECO:0000313" key="4">
    <source>
        <dbReference type="EMBL" id="NER28297.1"/>
    </source>
</evidence>
<evidence type="ECO:0000256" key="2">
    <source>
        <dbReference type="ARBA" id="ARBA00022803"/>
    </source>
</evidence>
<reference evidence="4" key="1">
    <citation type="submission" date="2019-11" db="EMBL/GenBank/DDBJ databases">
        <title>Genomic insights into an expanded diversity of filamentous marine cyanobacteria reveals the extraordinary biosynthetic potential of Moorea and Okeania.</title>
        <authorList>
            <person name="Ferreira Leao T."/>
            <person name="Wang M."/>
            <person name="Moss N."/>
            <person name="Da Silva R."/>
            <person name="Sanders J."/>
            <person name="Nurk S."/>
            <person name="Gurevich A."/>
            <person name="Humphrey G."/>
            <person name="Reher R."/>
            <person name="Zhu Q."/>
            <person name="Belda-Ferre P."/>
            <person name="Glukhov E."/>
            <person name="Rex R."/>
            <person name="Dorrestein P.C."/>
            <person name="Knight R."/>
            <person name="Pevzner P."/>
            <person name="Gerwick W.H."/>
            <person name="Gerwick L."/>
        </authorList>
    </citation>
    <scope>NUCLEOTIDE SEQUENCE</scope>
    <source>
        <strain evidence="4">SIO1C4</strain>
    </source>
</reference>
<dbReference type="PROSITE" id="PS50293">
    <property type="entry name" value="TPR_REGION"/>
    <property type="match status" value="1"/>
</dbReference>
<dbReference type="InterPro" id="IPR019734">
    <property type="entry name" value="TPR_rpt"/>
</dbReference>
<dbReference type="Pfam" id="PF13414">
    <property type="entry name" value="TPR_11"/>
    <property type="match status" value="1"/>
</dbReference>
<accession>A0A6B3N9F8</accession>
<feature type="repeat" description="TPR" evidence="3">
    <location>
        <begin position="40"/>
        <end position="71"/>
    </location>
</feature>
<dbReference type="Gene3D" id="1.25.40.10">
    <property type="entry name" value="Tetratricopeptide repeat domain"/>
    <property type="match status" value="1"/>
</dbReference>
<feature type="non-terminal residue" evidence="4">
    <location>
        <position position="71"/>
    </location>
</feature>
<dbReference type="AlphaFoldDB" id="A0A6B3N9F8"/>
<dbReference type="SUPFAM" id="SSF48452">
    <property type="entry name" value="TPR-like"/>
    <property type="match status" value="1"/>
</dbReference>